<dbReference type="Proteomes" id="UP000192674">
    <property type="component" value="Unassembled WGS sequence"/>
</dbReference>
<name>A0A1Y5X2D5_KIBAR</name>
<accession>A0A1Y5X2D5</accession>
<evidence type="ECO:0000313" key="2">
    <source>
        <dbReference type="EMBL" id="SMC66154.1"/>
    </source>
</evidence>
<dbReference type="AlphaFoldDB" id="A0A1Y5X2D5"/>
<dbReference type="EMBL" id="FWXV01000001">
    <property type="protein sequence ID" value="SMC66154.1"/>
    <property type="molecule type" value="Genomic_DNA"/>
</dbReference>
<evidence type="ECO:0000256" key="1">
    <source>
        <dbReference type="SAM" id="SignalP"/>
    </source>
</evidence>
<evidence type="ECO:0000313" key="3">
    <source>
        <dbReference type="Proteomes" id="UP000192674"/>
    </source>
</evidence>
<feature type="signal peptide" evidence="1">
    <location>
        <begin position="1"/>
        <end position="25"/>
    </location>
</feature>
<keyword evidence="3" id="KW-1185">Reference proteome</keyword>
<sequence length="334" mass="35749">MHKRFGMLTAAVLAAGMVFATPAQADTCRWIVEDIKTPEGYDPASARVSGTDSKGNFSGTVIIPGQNNSAVVLWTNGEPRVVSEFANFNYPHVDDENSAGTVLVTGVDRGGAGEWGVYLYTGGHTGNGTVTQLQAPEGYRADRGIALNDQGDVLASAERLKDGHRVTVLWSMVAARPLVIDTPLGQGVDLDDDGTVLLDAGYTHPGYLWRAGQIIPLSGKGSFVNTGAIRGGKVVRTESMWPEGQSWLWENPDEPRPIEDGGTAWDINSNGLIVGDRSTIVGPSAVWRNTTFLAELPMPDGVRDASGVFVVGDDDVIYGDAYNYGPLKWSCSYR</sequence>
<feature type="chain" id="PRO_5012418666" evidence="1">
    <location>
        <begin position="26"/>
        <end position="334"/>
    </location>
</feature>
<gene>
    <name evidence="2" type="ORF">SAMN05661093_01238</name>
</gene>
<protein>
    <submittedName>
        <fullName evidence="2">Uncharacterized protein</fullName>
    </submittedName>
</protein>
<proteinExistence type="predicted"/>
<dbReference type="OrthoDB" id="3673419at2"/>
<reference evidence="2 3" key="1">
    <citation type="submission" date="2017-04" db="EMBL/GenBank/DDBJ databases">
        <authorList>
            <person name="Afonso C.L."/>
            <person name="Miller P.J."/>
            <person name="Scott M.A."/>
            <person name="Spackman E."/>
            <person name="Goraichik I."/>
            <person name="Dimitrov K.M."/>
            <person name="Suarez D.L."/>
            <person name="Swayne D.E."/>
        </authorList>
    </citation>
    <scope>NUCLEOTIDE SEQUENCE [LARGE SCALE GENOMIC DNA]</scope>
    <source>
        <strain evidence="2 3">DSM 43828</strain>
    </source>
</reference>
<keyword evidence="1" id="KW-0732">Signal</keyword>
<organism evidence="2 3">
    <name type="scientific">Kibdelosporangium aridum</name>
    <dbReference type="NCBI Taxonomy" id="2030"/>
    <lineage>
        <taxon>Bacteria</taxon>
        <taxon>Bacillati</taxon>
        <taxon>Actinomycetota</taxon>
        <taxon>Actinomycetes</taxon>
        <taxon>Pseudonocardiales</taxon>
        <taxon>Pseudonocardiaceae</taxon>
        <taxon>Kibdelosporangium</taxon>
    </lineage>
</organism>
<dbReference type="RefSeq" id="WP_143446147.1">
    <property type="nucleotide sequence ID" value="NZ_FWXV01000001.1"/>
</dbReference>